<proteinExistence type="predicted"/>
<gene>
    <name evidence="2" type="ORF">DF947_03460</name>
</gene>
<reference evidence="3" key="1">
    <citation type="submission" date="2018-05" db="EMBL/GenBank/DDBJ databases">
        <title>Pedobacter paludis sp. nov., isolated from wetland soil.</title>
        <authorList>
            <person name="Zhang Y."/>
        </authorList>
    </citation>
    <scope>NUCLEOTIDE SEQUENCE [LARGE SCALE GENOMIC DNA]</scope>
    <source>
        <strain evidence="3">R-8</strain>
    </source>
</reference>
<name>A0A317F3D3_9SPHI</name>
<dbReference type="EMBL" id="QGNY01000001">
    <property type="protein sequence ID" value="PWS33681.1"/>
    <property type="molecule type" value="Genomic_DNA"/>
</dbReference>
<evidence type="ECO:0000313" key="3">
    <source>
        <dbReference type="Proteomes" id="UP000245391"/>
    </source>
</evidence>
<organism evidence="2 3">
    <name type="scientific">Pedobacter paludis</name>
    <dbReference type="NCBI Taxonomy" id="2203212"/>
    <lineage>
        <taxon>Bacteria</taxon>
        <taxon>Pseudomonadati</taxon>
        <taxon>Bacteroidota</taxon>
        <taxon>Sphingobacteriia</taxon>
        <taxon>Sphingobacteriales</taxon>
        <taxon>Sphingobacteriaceae</taxon>
        <taxon>Pedobacter</taxon>
    </lineage>
</organism>
<evidence type="ECO:0000313" key="2">
    <source>
        <dbReference type="EMBL" id="PWS33681.1"/>
    </source>
</evidence>
<dbReference type="Proteomes" id="UP000245391">
    <property type="component" value="Unassembled WGS sequence"/>
</dbReference>
<accession>A0A317F3D3</accession>
<sequence length="67" mass="7853">MPSSVIDHFSYDTKTKALKITFLTGMVYEYKNVPQKIFDMFRVSGSKGRYFNDQIKGSYKFKKLKAE</sequence>
<dbReference type="AlphaFoldDB" id="A0A317F3D3"/>
<feature type="domain" description="KTSC" evidence="1">
    <location>
        <begin position="3"/>
        <end position="59"/>
    </location>
</feature>
<dbReference type="RefSeq" id="WP_109928263.1">
    <property type="nucleotide sequence ID" value="NZ_QGNY01000001.1"/>
</dbReference>
<comment type="caution">
    <text evidence="2">The sequence shown here is derived from an EMBL/GenBank/DDBJ whole genome shotgun (WGS) entry which is preliminary data.</text>
</comment>
<dbReference type="OrthoDB" id="8450910at2"/>
<protein>
    <submittedName>
        <fullName evidence="2">KTSC domain-containing protein</fullName>
    </submittedName>
</protein>
<evidence type="ECO:0000259" key="1">
    <source>
        <dbReference type="Pfam" id="PF13619"/>
    </source>
</evidence>
<dbReference type="Pfam" id="PF13619">
    <property type="entry name" value="KTSC"/>
    <property type="match status" value="1"/>
</dbReference>
<keyword evidence="3" id="KW-1185">Reference proteome</keyword>
<dbReference type="InterPro" id="IPR025309">
    <property type="entry name" value="KTSC_dom"/>
</dbReference>